<reference evidence="5" key="1">
    <citation type="journal article" date="2019" name="Int. J. Syst. Evol. Microbiol.">
        <title>The Global Catalogue of Microorganisms (GCM) 10K type strain sequencing project: providing services to taxonomists for standard genome sequencing and annotation.</title>
        <authorList>
            <consortium name="The Broad Institute Genomics Platform"/>
            <consortium name="The Broad Institute Genome Sequencing Center for Infectious Disease"/>
            <person name="Wu L."/>
            <person name="Ma J."/>
        </authorList>
    </citation>
    <scope>NUCLEOTIDE SEQUENCE [LARGE SCALE GENOMIC DNA]</scope>
    <source>
        <strain evidence="5">NCAIM B.02333</strain>
    </source>
</reference>
<feature type="transmembrane region" description="Helical" evidence="2">
    <location>
        <begin position="15"/>
        <end position="36"/>
    </location>
</feature>
<dbReference type="NCBIfam" id="TIGR00254">
    <property type="entry name" value="GGDEF"/>
    <property type="match status" value="1"/>
</dbReference>
<keyword evidence="2" id="KW-1133">Transmembrane helix</keyword>
<feature type="transmembrane region" description="Helical" evidence="2">
    <location>
        <begin position="42"/>
        <end position="63"/>
    </location>
</feature>
<dbReference type="InterPro" id="IPR043128">
    <property type="entry name" value="Rev_trsase/Diguanyl_cyclase"/>
</dbReference>
<dbReference type="SUPFAM" id="SSF55073">
    <property type="entry name" value="Nucleotide cyclase"/>
    <property type="match status" value="1"/>
</dbReference>
<keyword evidence="5" id="KW-1185">Reference proteome</keyword>
<dbReference type="InterPro" id="IPR000160">
    <property type="entry name" value="GGDEF_dom"/>
</dbReference>
<keyword evidence="2" id="KW-0472">Membrane</keyword>
<dbReference type="InterPro" id="IPR050469">
    <property type="entry name" value="Diguanylate_Cyclase"/>
</dbReference>
<accession>A0ABV7WK57</accession>
<protein>
    <submittedName>
        <fullName evidence="4">GGDEF domain-containing protein</fullName>
    </submittedName>
</protein>
<dbReference type="CDD" id="cd01949">
    <property type="entry name" value="GGDEF"/>
    <property type="match status" value="1"/>
</dbReference>
<evidence type="ECO:0000256" key="2">
    <source>
        <dbReference type="SAM" id="Phobius"/>
    </source>
</evidence>
<name>A0ABV7WK57_9MICO</name>
<evidence type="ECO:0000313" key="5">
    <source>
        <dbReference type="Proteomes" id="UP001595685"/>
    </source>
</evidence>
<comment type="caution">
    <text evidence="4">The sequence shown here is derived from an EMBL/GenBank/DDBJ whole genome shotgun (WGS) entry which is preliminary data.</text>
</comment>
<gene>
    <name evidence="4" type="ORF">ACFOLH_18115</name>
</gene>
<proteinExistence type="predicted"/>
<dbReference type="EMBL" id="JBHRWW010000019">
    <property type="protein sequence ID" value="MFC3690266.1"/>
    <property type="molecule type" value="Genomic_DNA"/>
</dbReference>
<evidence type="ECO:0000259" key="3">
    <source>
        <dbReference type="PROSITE" id="PS50887"/>
    </source>
</evidence>
<dbReference type="Gene3D" id="3.30.70.270">
    <property type="match status" value="1"/>
</dbReference>
<organism evidence="4 5">
    <name type="scientific">Aquipuribacter hungaricus</name>
    <dbReference type="NCBI Taxonomy" id="545624"/>
    <lineage>
        <taxon>Bacteria</taxon>
        <taxon>Bacillati</taxon>
        <taxon>Actinomycetota</taxon>
        <taxon>Actinomycetes</taxon>
        <taxon>Micrococcales</taxon>
        <taxon>Intrasporangiaceae</taxon>
        <taxon>Aquipuribacter</taxon>
    </lineage>
</organism>
<feature type="transmembrane region" description="Helical" evidence="2">
    <location>
        <begin position="205"/>
        <end position="236"/>
    </location>
</feature>
<keyword evidence="2" id="KW-0812">Transmembrane</keyword>
<feature type="transmembrane region" description="Helical" evidence="2">
    <location>
        <begin position="84"/>
        <end position="108"/>
    </location>
</feature>
<dbReference type="SMART" id="SM00267">
    <property type="entry name" value="GGDEF"/>
    <property type="match status" value="1"/>
</dbReference>
<dbReference type="Proteomes" id="UP001595685">
    <property type="component" value="Unassembled WGS sequence"/>
</dbReference>
<dbReference type="RefSeq" id="WP_340289295.1">
    <property type="nucleotide sequence ID" value="NZ_JBBEOI010000006.1"/>
</dbReference>
<dbReference type="PANTHER" id="PTHR45138:SF9">
    <property type="entry name" value="DIGUANYLATE CYCLASE DGCM-RELATED"/>
    <property type="match status" value="1"/>
</dbReference>
<sequence length="433" mass="45522">MTTIRSWEFWGLPRAARATVLTIIAAAVMAVVAVGTTSDETGWLLVSVLAMACAVTEVINVGIGRTESRARTDRVEITVSTDSVWVFAAVVAAPLPGVVALAVALSLLVSVRDAFSTSDRVRIPLHRVVFNISMVVLSSTGAAVVIQTYAASPLGAYQGGLLVAALAGFAVMHLAESFLLGSVVSAHGGVGWRPFRELAFDWRGALAQCALGTLIGVAGSMDPFLVAAGVPIAMLLQRGLQHRQLVTALARDPKTGVASSSGWRDRAERELALSRSSNQPMGVAVVDIDHFKTVNDTHGHLLGDEVLKATAKALTSAVRDSDLVGRFGGDEFVVLFPQAGRAAVAEAGERLRAATAELAIEAPGLELPLRITTSVGLASYPRDGDQLHSLLEQADAALYDVKHTGRGRVSFALDPRSMTAPRNEGPAAEPRRA</sequence>
<feature type="region of interest" description="Disordered" evidence="1">
    <location>
        <begin position="413"/>
        <end position="433"/>
    </location>
</feature>
<feature type="transmembrane region" description="Helical" evidence="2">
    <location>
        <begin position="128"/>
        <end position="149"/>
    </location>
</feature>
<dbReference type="InterPro" id="IPR029787">
    <property type="entry name" value="Nucleotide_cyclase"/>
</dbReference>
<feature type="domain" description="GGDEF" evidence="3">
    <location>
        <begin position="279"/>
        <end position="414"/>
    </location>
</feature>
<feature type="transmembrane region" description="Helical" evidence="2">
    <location>
        <begin position="161"/>
        <end position="185"/>
    </location>
</feature>
<evidence type="ECO:0000313" key="4">
    <source>
        <dbReference type="EMBL" id="MFC3690266.1"/>
    </source>
</evidence>
<dbReference type="Pfam" id="PF00990">
    <property type="entry name" value="GGDEF"/>
    <property type="match status" value="1"/>
</dbReference>
<dbReference type="PROSITE" id="PS50887">
    <property type="entry name" value="GGDEF"/>
    <property type="match status" value="1"/>
</dbReference>
<evidence type="ECO:0000256" key="1">
    <source>
        <dbReference type="SAM" id="MobiDB-lite"/>
    </source>
</evidence>
<dbReference type="PANTHER" id="PTHR45138">
    <property type="entry name" value="REGULATORY COMPONENTS OF SENSORY TRANSDUCTION SYSTEM"/>
    <property type="match status" value="1"/>
</dbReference>